<comment type="caution">
    <text evidence="1">The sequence shown here is derived from an EMBL/GenBank/DDBJ whole genome shotgun (WGS) entry which is preliminary data.</text>
</comment>
<dbReference type="EMBL" id="JBHLWI010000083">
    <property type="protein sequence ID" value="MFC0264714.1"/>
    <property type="molecule type" value="Genomic_DNA"/>
</dbReference>
<accession>A0ABV6FYI8</accession>
<evidence type="ECO:0000313" key="1">
    <source>
        <dbReference type="EMBL" id="MFC0264714.1"/>
    </source>
</evidence>
<dbReference type="Proteomes" id="UP001589797">
    <property type="component" value="Unassembled WGS sequence"/>
</dbReference>
<dbReference type="RefSeq" id="WP_382389292.1">
    <property type="nucleotide sequence ID" value="NZ_JBHLWI010000083.1"/>
</dbReference>
<keyword evidence="2" id="KW-1185">Reference proteome</keyword>
<sequence>MKTFQIKRALLELLKISAIRATRTSARGTADTLPVGFNPRINRHLTYLISPVGMDDIKLTD</sequence>
<protein>
    <submittedName>
        <fullName evidence="1">Uncharacterized protein</fullName>
    </submittedName>
</protein>
<evidence type="ECO:0000313" key="2">
    <source>
        <dbReference type="Proteomes" id="UP001589797"/>
    </source>
</evidence>
<reference evidence="1 2" key="1">
    <citation type="submission" date="2024-09" db="EMBL/GenBank/DDBJ databases">
        <authorList>
            <person name="Sun Q."/>
            <person name="Mori K."/>
        </authorList>
    </citation>
    <scope>NUCLEOTIDE SEQUENCE [LARGE SCALE GENOMIC DNA]</scope>
    <source>
        <strain evidence="1 2">CCM 7650</strain>
    </source>
</reference>
<gene>
    <name evidence="1" type="ORF">ACFFIP_18650</name>
</gene>
<name>A0ABV6FYI8_9BACT</name>
<proteinExistence type="predicted"/>
<organism evidence="1 2">
    <name type="scientific">Fontibacter flavus</name>
    <dbReference type="NCBI Taxonomy" id="654838"/>
    <lineage>
        <taxon>Bacteria</taxon>
        <taxon>Pseudomonadati</taxon>
        <taxon>Bacteroidota</taxon>
        <taxon>Cytophagia</taxon>
        <taxon>Cytophagales</taxon>
        <taxon>Cyclobacteriaceae</taxon>
        <taxon>Fontibacter</taxon>
    </lineage>
</organism>